<keyword evidence="11" id="KW-1185">Reference proteome</keyword>
<dbReference type="InterPro" id="IPR014712">
    <property type="entry name" value="ANTH_dom_sf"/>
</dbReference>
<keyword evidence="5" id="KW-0333">Golgi apparatus</keyword>
<dbReference type="GO" id="GO:0005546">
    <property type="term" value="F:phosphatidylinositol-4,5-bisphosphate binding"/>
    <property type="evidence" value="ECO:0007669"/>
    <property type="project" value="TreeGrafter"/>
</dbReference>
<dbReference type="GO" id="GO:0005905">
    <property type="term" value="C:clathrin-coated pit"/>
    <property type="evidence" value="ECO:0007669"/>
    <property type="project" value="UniProtKB-SubCell"/>
</dbReference>
<dbReference type="AlphaFoldDB" id="A0A6A2WBB6"/>
<evidence type="ECO:0000256" key="8">
    <source>
        <dbReference type="ARBA" id="ARBA00023329"/>
    </source>
</evidence>
<evidence type="ECO:0000256" key="4">
    <source>
        <dbReference type="ARBA" id="ARBA00022583"/>
    </source>
</evidence>
<dbReference type="GO" id="GO:0032050">
    <property type="term" value="F:clathrin heavy chain binding"/>
    <property type="evidence" value="ECO:0007669"/>
    <property type="project" value="TreeGrafter"/>
</dbReference>
<dbReference type="GO" id="GO:0006900">
    <property type="term" value="P:vesicle budding from membrane"/>
    <property type="evidence" value="ECO:0007669"/>
    <property type="project" value="TreeGrafter"/>
</dbReference>
<reference evidence="10" key="1">
    <citation type="submission" date="2019-09" db="EMBL/GenBank/DDBJ databases">
        <title>Draft genome information of white flower Hibiscus syriacus.</title>
        <authorList>
            <person name="Kim Y.-M."/>
        </authorList>
    </citation>
    <scope>NUCLEOTIDE SEQUENCE [LARGE SCALE GENOMIC DNA]</scope>
    <source>
        <strain evidence="10">YM2019G1</strain>
    </source>
</reference>
<dbReference type="GO" id="GO:0005545">
    <property type="term" value="F:1-phosphatidylinositol binding"/>
    <property type="evidence" value="ECO:0007669"/>
    <property type="project" value="InterPro"/>
</dbReference>
<dbReference type="InterPro" id="IPR048050">
    <property type="entry name" value="ANTH_N_plant"/>
</dbReference>
<keyword evidence="7" id="KW-0168">Coated pit</keyword>
<dbReference type="SUPFAM" id="SSF48464">
    <property type="entry name" value="ENTH/VHS domain"/>
    <property type="match status" value="1"/>
</dbReference>
<sequence>MPSKLKRAIGAVKDHTSISLPKVVNTNSATLEVAALKATTHNQSPIHERHVDEILKTVSSNRTFAGIAARSITKRLGKTKSWVVALKCLMLVLRVFQDGDPFFPKEVLHALNRKANILNRDESSSSPCDYAAFVKSFAAYLEELLDCFLTGKLQRRFTFMEKQISHPRSRRVYQQTVRHMKPPMLLDRISYWQRLLEKAIAAKPTGSAKTNRLVLVSFYAVVRESFDLYRDISNGLGLVLDVGRTSDYPSVHGISEELLETLKEFVKDQASCPSTGKSPSPKSPHLIRLISSAAKDLSVSEPETGPRISTEAPASQNLADDQSFFDNWTQQASQNGTSGVSFSNNWFQEDHQASPHGAVGDSYMNDWLLQQQLQHGKASHDVANGHSCFDDWLKEDSHQLVVYNGKACFGDWFQGNEVMKLEKQNQNWNTNNGGNDNWELVLIEATTQASQPLFNGIEPSMANHLPIVPQRQYNPFLKTKQISQHPLPPLPTIMLLVSLMGSPWHQYFRQHRLSLLKVLMKCRRRYFKGYRRKRLGKVNLTSLSLHGRLPS</sequence>
<evidence type="ECO:0000259" key="9">
    <source>
        <dbReference type="PROSITE" id="PS50942"/>
    </source>
</evidence>
<dbReference type="InterPro" id="IPR008942">
    <property type="entry name" value="ENTH_VHS"/>
</dbReference>
<keyword evidence="4" id="KW-0254">Endocytosis</keyword>
<dbReference type="GO" id="GO:0000149">
    <property type="term" value="F:SNARE binding"/>
    <property type="evidence" value="ECO:0007669"/>
    <property type="project" value="TreeGrafter"/>
</dbReference>
<evidence type="ECO:0000313" key="11">
    <source>
        <dbReference type="Proteomes" id="UP000436088"/>
    </source>
</evidence>
<protein>
    <submittedName>
        <fullName evidence="10">AP180 protein</fullName>
    </submittedName>
</protein>
<comment type="subcellular location">
    <subcellularLocation>
        <location evidence="1">Cytoplasmic vesicle</location>
        <location evidence="1">Clathrin-coated vesicle</location>
    </subcellularLocation>
    <subcellularLocation>
        <location evidence="2">Golgi apparatus</location>
    </subcellularLocation>
    <subcellularLocation>
        <location evidence="3">Membrane</location>
        <location evidence="3">Clathrin-coated pit</location>
    </subcellularLocation>
</comment>
<dbReference type="InterPro" id="IPR011417">
    <property type="entry name" value="ANTH_dom"/>
</dbReference>
<evidence type="ECO:0000256" key="2">
    <source>
        <dbReference type="ARBA" id="ARBA00004555"/>
    </source>
</evidence>
<dbReference type="GO" id="GO:0072583">
    <property type="term" value="P:clathrin-dependent endocytosis"/>
    <property type="evidence" value="ECO:0007669"/>
    <property type="project" value="InterPro"/>
</dbReference>
<organism evidence="10 11">
    <name type="scientific">Hibiscus syriacus</name>
    <name type="common">Rose of Sharon</name>
    <dbReference type="NCBI Taxonomy" id="106335"/>
    <lineage>
        <taxon>Eukaryota</taxon>
        <taxon>Viridiplantae</taxon>
        <taxon>Streptophyta</taxon>
        <taxon>Embryophyta</taxon>
        <taxon>Tracheophyta</taxon>
        <taxon>Spermatophyta</taxon>
        <taxon>Magnoliopsida</taxon>
        <taxon>eudicotyledons</taxon>
        <taxon>Gunneridae</taxon>
        <taxon>Pentapetalae</taxon>
        <taxon>rosids</taxon>
        <taxon>malvids</taxon>
        <taxon>Malvales</taxon>
        <taxon>Malvaceae</taxon>
        <taxon>Malvoideae</taxon>
        <taxon>Hibiscus</taxon>
    </lineage>
</organism>
<dbReference type="Proteomes" id="UP000436088">
    <property type="component" value="Unassembled WGS sequence"/>
</dbReference>
<dbReference type="Gene3D" id="1.20.58.150">
    <property type="entry name" value="ANTH domain"/>
    <property type="match status" value="1"/>
</dbReference>
<dbReference type="GO" id="GO:0030136">
    <property type="term" value="C:clathrin-coated vesicle"/>
    <property type="evidence" value="ECO:0007669"/>
    <property type="project" value="UniProtKB-SubCell"/>
</dbReference>
<dbReference type="CDD" id="cd16987">
    <property type="entry name" value="ANTH_N_AP180_plant"/>
    <property type="match status" value="1"/>
</dbReference>
<keyword evidence="8" id="KW-0968">Cytoplasmic vesicle</keyword>
<dbReference type="EMBL" id="VEPZ02001782">
    <property type="protein sequence ID" value="KAE8654908.1"/>
    <property type="molecule type" value="Genomic_DNA"/>
</dbReference>
<dbReference type="GO" id="GO:0005794">
    <property type="term" value="C:Golgi apparatus"/>
    <property type="evidence" value="ECO:0007669"/>
    <property type="project" value="UniProtKB-SubCell"/>
</dbReference>
<dbReference type="PANTHER" id="PTHR22951">
    <property type="entry name" value="CLATHRIN ASSEMBLY PROTEIN"/>
    <property type="match status" value="1"/>
</dbReference>
<evidence type="ECO:0000256" key="3">
    <source>
        <dbReference type="ARBA" id="ARBA00004600"/>
    </source>
</evidence>
<comment type="caution">
    <text evidence="10">The sequence shown here is derived from an EMBL/GenBank/DDBJ whole genome shotgun (WGS) entry which is preliminary data.</text>
</comment>
<dbReference type="Gene3D" id="1.25.40.90">
    <property type="match status" value="1"/>
</dbReference>
<dbReference type="InterPro" id="IPR013809">
    <property type="entry name" value="ENTH"/>
</dbReference>
<dbReference type="SUPFAM" id="SSF89009">
    <property type="entry name" value="GAT-like domain"/>
    <property type="match status" value="1"/>
</dbReference>
<name>A0A6A2WBB6_HIBSY</name>
<evidence type="ECO:0000256" key="7">
    <source>
        <dbReference type="ARBA" id="ARBA00023176"/>
    </source>
</evidence>
<gene>
    <name evidence="10" type="ORF">F3Y22_tig00117034pilonHSYRG00148</name>
</gene>
<keyword evidence="6" id="KW-0472">Membrane</keyword>
<dbReference type="GO" id="GO:0048268">
    <property type="term" value="P:clathrin coat assembly"/>
    <property type="evidence" value="ECO:0007669"/>
    <property type="project" value="InterPro"/>
</dbReference>
<proteinExistence type="predicted"/>
<evidence type="ECO:0000256" key="5">
    <source>
        <dbReference type="ARBA" id="ARBA00023034"/>
    </source>
</evidence>
<accession>A0A6A2WBB6</accession>
<dbReference type="PANTHER" id="PTHR22951:SF75">
    <property type="entry name" value="CLATHRIN COAT ASSEMBLY PROTEIN AP180"/>
    <property type="match status" value="1"/>
</dbReference>
<evidence type="ECO:0000313" key="10">
    <source>
        <dbReference type="EMBL" id="KAE8654908.1"/>
    </source>
</evidence>
<feature type="domain" description="ENTH" evidence="9">
    <location>
        <begin position="23"/>
        <end position="155"/>
    </location>
</feature>
<evidence type="ECO:0000256" key="6">
    <source>
        <dbReference type="ARBA" id="ARBA00023136"/>
    </source>
</evidence>
<dbReference type="SMART" id="SM00273">
    <property type="entry name" value="ENTH"/>
    <property type="match status" value="1"/>
</dbReference>
<dbReference type="InterPro" id="IPR045192">
    <property type="entry name" value="AP180-like"/>
</dbReference>
<evidence type="ECO:0000256" key="1">
    <source>
        <dbReference type="ARBA" id="ARBA00004132"/>
    </source>
</evidence>
<dbReference type="Pfam" id="PF07651">
    <property type="entry name" value="ANTH"/>
    <property type="match status" value="1"/>
</dbReference>
<dbReference type="PROSITE" id="PS50942">
    <property type="entry name" value="ENTH"/>
    <property type="match status" value="1"/>
</dbReference>